<name>M5BY64_THACB</name>
<gene>
    <name evidence="2" type="ORF">BN14_06248</name>
</gene>
<feature type="region of interest" description="Disordered" evidence="1">
    <location>
        <begin position="74"/>
        <end position="108"/>
    </location>
</feature>
<accession>M5BY64</accession>
<dbReference type="Proteomes" id="UP000012065">
    <property type="component" value="Unassembled WGS sequence"/>
</dbReference>
<feature type="region of interest" description="Disordered" evidence="1">
    <location>
        <begin position="131"/>
        <end position="152"/>
    </location>
</feature>
<reference evidence="2 3" key="1">
    <citation type="journal article" date="2013" name="J. Biotechnol.">
        <title>Establishment and interpretation of the genome sequence of the phytopathogenic fungus Rhizoctonia solani AG1-IB isolate 7/3/14.</title>
        <authorList>
            <person name="Wibberg D.W."/>
            <person name="Jelonek L.J."/>
            <person name="Rupp O.R."/>
            <person name="Hennig M.H."/>
            <person name="Eikmeyer F.E."/>
            <person name="Goesmann A.G."/>
            <person name="Hartmann A.H."/>
            <person name="Borriss R.B."/>
            <person name="Grosch R.G."/>
            <person name="Puehler A.P."/>
            <person name="Schlueter A.S."/>
        </authorList>
    </citation>
    <scope>NUCLEOTIDE SEQUENCE [LARGE SCALE GENOMIC DNA]</scope>
    <source>
        <strain evidence="3">AG1-IB / isolate 7/3/14</strain>
    </source>
</reference>
<dbReference type="HOGENOM" id="CLU_1723577_0_0_1"/>
<dbReference type="AlphaFoldDB" id="M5BY64"/>
<dbReference type="EMBL" id="CAOJ01009464">
    <property type="protein sequence ID" value="CCO32194.1"/>
    <property type="molecule type" value="Genomic_DNA"/>
</dbReference>
<protein>
    <submittedName>
        <fullName evidence="2">Uncharacterized protein</fullName>
    </submittedName>
</protein>
<evidence type="ECO:0000313" key="3">
    <source>
        <dbReference type="Proteomes" id="UP000012065"/>
    </source>
</evidence>
<proteinExistence type="predicted"/>
<organism evidence="2 3">
    <name type="scientific">Thanatephorus cucumeris (strain AG1-IB / isolate 7/3/14)</name>
    <name type="common">Lettuce bottom rot fungus</name>
    <name type="synonym">Rhizoctonia solani</name>
    <dbReference type="NCBI Taxonomy" id="1108050"/>
    <lineage>
        <taxon>Eukaryota</taxon>
        <taxon>Fungi</taxon>
        <taxon>Dikarya</taxon>
        <taxon>Basidiomycota</taxon>
        <taxon>Agaricomycotina</taxon>
        <taxon>Agaricomycetes</taxon>
        <taxon>Cantharellales</taxon>
        <taxon>Ceratobasidiaceae</taxon>
        <taxon>Rhizoctonia</taxon>
        <taxon>Rhizoctonia solani AG-1</taxon>
    </lineage>
</organism>
<evidence type="ECO:0000256" key="1">
    <source>
        <dbReference type="SAM" id="MobiDB-lite"/>
    </source>
</evidence>
<comment type="caution">
    <text evidence="2">The sequence shown here is derived from an EMBL/GenBank/DDBJ whole genome shotgun (WGS) entry which is preliminary data.</text>
</comment>
<sequence length="152" mass="16566">MAAIAKADEFNATATAAEASEGDALLKKIALAGRTWKRTIGRKADMEAYVYRLCLEYARLWADDRDEWSLKMAKTEGQGASTSHSYSIGDHGRQGPQDAQQPEQGVSDCDWSACPRLSVCPCPVARLDPDPPAQACADRLTRPASPRLSQRV</sequence>
<evidence type="ECO:0000313" key="2">
    <source>
        <dbReference type="EMBL" id="CCO32194.1"/>
    </source>
</evidence>